<dbReference type="Gene3D" id="1.25.40.10">
    <property type="entry name" value="Tetratricopeptide repeat domain"/>
    <property type="match status" value="2"/>
</dbReference>
<protein>
    <recommendedName>
        <fullName evidence="7">Protein kinase domain-containing protein</fullName>
    </recommendedName>
</protein>
<dbReference type="Gene3D" id="3.40.50.10610">
    <property type="entry name" value="ABC-type transport auxiliary lipoprotein component"/>
    <property type="match status" value="1"/>
</dbReference>
<dbReference type="PANTHER" id="PTHR43289:SF6">
    <property type="entry name" value="SERINE_THREONINE-PROTEIN KINASE NEKL-3"/>
    <property type="match status" value="1"/>
</dbReference>
<feature type="domain" description="Protein kinase" evidence="7">
    <location>
        <begin position="54"/>
        <end position="311"/>
    </location>
</feature>
<dbReference type="EMBL" id="LAZR01003862">
    <property type="protein sequence ID" value="KKN14004.1"/>
    <property type="molecule type" value="Genomic_DNA"/>
</dbReference>
<keyword evidence="4" id="KW-0418">Kinase</keyword>
<dbReference type="Pfam" id="PF00069">
    <property type="entry name" value="Pkinase"/>
    <property type="match status" value="1"/>
</dbReference>
<feature type="coiled-coil region" evidence="6">
    <location>
        <begin position="933"/>
        <end position="979"/>
    </location>
</feature>
<dbReference type="Gene3D" id="1.10.510.10">
    <property type="entry name" value="Transferase(Phosphotransferase) domain 1"/>
    <property type="match status" value="1"/>
</dbReference>
<evidence type="ECO:0000313" key="8">
    <source>
        <dbReference type="EMBL" id="KKN14004.1"/>
    </source>
</evidence>
<evidence type="ECO:0000259" key="7">
    <source>
        <dbReference type="PROSITE" id="PS50011"/>
    </source>
</evidence>
<evidence type="ECO:0000256" key="2">
    <source>
        <dbReference type="ARBA" id="ARBA00022679"/>
    </source>
</evidence>
<dbReference type="SUPFAM" id="SSF56112">
    <property type="entry name" value="Protein kinase-like (PK-like)"/>
    <property type="match status" value="1"/>
</dbReference>
<comment type="caution">
    <text evidence="8">The sequence shown here is derived from an EMBL/GenBank/DDBJ whole genome shotgun (WGS) entry which is preliminary data.</text>
</comment>
<keyword evidence="5" id="KW-0067">ATP-binding</keyword>
<dbReference type="AlphaFoldDB" id="A0A0F9N7Y2"/>
<accession>A0A0F9N7Y2</accession>
<dbReference type="PROSITE" id="PS00108">
    <property type="entry name" value="PROTEIN_KINASE_ST"/>
    <property type="match status" value="1"/>
</dbReference>
<keyword evidence="2" id="KW-0808">Transferase</keyword>
<dbReference type="GO" id="GO:0005524">
    <property type="term" value="F:ATP binding"/>
    <property type="evidence" value="ECO:0007669"/>
    <property type="project" value="UniProtKB-KW"/>
</dbReference>
<dbReference type="GO" id="GO:0004674">
    <property type="term" value="F:protein serine/threonine kinase activity"/>
    <property type="evidence" value="ECO:0007669"/>
    <property type="project" value="UniProtKB-KW"/>
</dbReference>
<dbReference type="PROSITE" id="PS50005">
    <property type="entry name" value="TPR"/>
    <property type="match status" value="1"/>
</dbReference>
<evidence type="ECO:0000256" key="1">
    <source>
        <dbReference type="ARBA" id="ARBA00022527"/>
    </source>
</evidence>
<dbReference type="CDD" id="cd14014">
    <property type="entry name" value="STKc_PknB_like"/>
    <property type="match status" value="1"/>
</dbReference>
<keyword evidence="1" id="KW-0723">Serine/threonine-protein kinase</keyword>
<evidence type="ECO:0000256" key="5">
    <source>
        <dbReference type="ARBA" id="ARBA00022840"/>
    </source>
</evidence>
<proteinExistence type="predicted"/>
<organism evidence="8">
    <name type="scientific">marine sediment metagenome</name>
    <dbReference type="NCBI Taxonomy" id="412755"/>
    <lineage>
        <taxon>unclassified sequences</taxon>
        <taxon>metagenomes</taxon>
        <taxon>ecological metagenomes</taxon>
    </lineage>
</organism>
<dbReference type="PANTHER" id="PTHR43289">
    <property type="entry name" value="MITOGEN-ACTIVATED PROTEIN KINASE KINASE KINASE 20-RELATED"/>
    <property type="match status" value="1"/>
</dbReference>
<evidence type="ECO:0000256" key="3">
    <source>
        <dbReference type="ARBA" id="ARBA00022741"/>
    </source>
</evidence>
<dbReference type="InterPro" id="IPR011990">
    <property type="entry name" value="TPR-like_helical_dom_sf"/>
</dbReference>
<keyword evidence="3" id="KW-0547">Nucleotide-binding</keyword>
<dbReference type="SMART" id="SM00028">
    <property type="entry name" value="TPR"/>
    <property type="match status" value="5"/>
</dbReference>
<evidence type="ECO:0000256" key="6">
    <source>
        <dbReference type="SAM" id="Coils"/>
    </source>
</evidence>
<keyword evidence="6" id="KW-0175">Coiled coil</keyword>
<feature type="non-terminal residue" evidence="8">
    <location>
        <position position="1031"/>
    </location>
</feature>
<name>A0A0F9N7Y2_9ZZZZ</name>
<dbReference type="InterPro" id="IPR008271">
    <property type="entry name" value="Ser/Thr_kinase_AS"/>
</dbReference>
<dbReference type="FunFam" id="1.10.510.10:FF:000021">
    <property type="entry name" value="Serine/threonine protein kinase"/>
    <property type="match status" value="1"/>
</dbReference>
<dbReference type="Gene3D" id="3.30.200.20">
    <property type="entry name" value="Phosphorylase Kinase, domain 1"/>
    <property type="match status" value="1"/>
</dbReference>
<dbReference type="SMART" id="SM00220">
    <property type="entry name" value="S_TKc"/>
    <property type="match status" value="1"/>
</dbReference>
<sequence>MECPKCQFENPKDMSFCVKCGTKLGFKEVSHAETKTLLKHRQELATGSTFAGRYQVIEEMGRGGMGRVYKVVDTKLKEELALKIIHPEIAAEERIIERFGNELKMARKISHKNVCRMYHFEEDEGIHYLTMEFIRGESLKDMIGMMGQLSPGQALSVVKQVCEGLVEAHKLGVVHRDLKPSNIMIDRDGIARIMDFGIARSLEAKGITRTGTMIGTPEYMSPEQVEGLETDQRSDLYSLGVILYEMVAGRIPFDGETPFSIALKHKSEKPQDPRKINSQIPENISKMIMRCLEKDREKRYQTAGELLSELNKIEEDIPTKERVIPKKRTTISREITVTFNLKKILIPGLVVVALAVIAVLVFQPWQSREVVPVPSDKPSLAVMYFKNNTGDDRLDHWRSALSDLLITDLSQSRHIKILSAERLFNILHQLDQLGVSTYSSDVLKEVATLGQVKNVLVGNYTRADDVFRINVTLQEASSGELIGSESVEGHGEKDFYAMVDELTRKVKTNFELSETQIATDIDKEVGKITTDSPEAYKHYSQGRTFLLNGDYPGSLESMLKATEVDPEFAMAYRSMASAYGNLGFSGPRKNARQKAFELRDRVSDRERFLIEGDYYWSAEKTFDKAIEAYSGLLELYPDESIAITNLGGVYGNLEEWDRSLELHRSLLHNKPVNFIVYWNVIEMYMVKGMYDIARQVMLSALNDYPDNTDFYGRSALIHACQGEYDLALDEVEKSISLRRDIGPFSLKGDVLHLMENFSEAENAYKKFMMNTTTAVGFAKLYLLQGKLEELKTMLERGKALQKPLAHLYLKTGEFDKALRGFDEMLDEVVKSESLTGQIFMLYQKGLAYLELKSVSGALRNAEELNELIGESSFKKMIRYYQHLMGMIELERENYPKAIDYFQKAISLLPYTVDGKREYRPLFINSLAEAYYKAGDLEKALEEYKRMANDLRLLTYKTMLDKFNEKYQNLDSAQKNLLREYIYNVSNTNSFREYVDNEIDRVNNEVKILIPKIKDQVTCIKVNGVIPNIDKL</sequence>
<dbReference type="InterPro" id="IPR000719">
    <property type="entry name" value="Prot_kinase_dom"/>
</dbReference>
<dbReference type="InterPro" id="IPR011009">
    <property type="entry name" value="Kinase-like_dom_sf"/>
</dbReference>
<evidence type="ECO:0000256" key="4">
    <source>
        <dbReference type="ARBA" id="ARBA00022777"/>
    </source>
</evidence>
<reference evidence="8" key="1">
    <citation type="journal article" date="2015" name="Nature">
        <title>Complex archaea that bridge the gap between prokaryotes and eukaryotes.</title>
        <authorList>
            <person name="Spang A."/>
            <person name="Saw J.H."/>
            <person name="Jorgensen S.L."/>
            <person name="Zaremba-Niedzwiedzka K."/>
            <person name="Martijn J."/>
            <person name="Lind A.E."/>
            <person name="van Eijk R."/>
            <person name="Schleper C."/>
            <person name="Guy L."/>
            <person name="Ettema T.J."/>
        </authorList>
    </citation>
    <scope>NUCLEOTIDE SEQUENCE</scope>
</reference>
<dbReference type="SUPFAM" id="SSF48452">
    <property type="entry name" value="TPR-like"/>
    <property type="match status" value="1"/>
</dbReference>
<dbReference type="PROSITE" id="PS50011">
    <property type="entry name" value="PROTEIN_KINASE_DOM"/>
    <property type="match status" value="1"/>
</dbReference>
<gene>
    <name evidence="8" type="ORF">LCGC14_1000620</name>
</gene>
<dbReference type="InterPro" id="IPR019734">
    <property type="entry name" value="TPR_rpt"/>
</dbReference>